<evidence type="ECO:0000313" key="3">
    <source>
        <dbReference type="Proteomes" id="UP001314241"/>
    </source>
</evidence>
<accession>A0ABP0ER82</accession>
<protein>
    <recommendedName>
        <fullName evidence="4">Phage protein</fullName>
    </recommendedName>
</protein>
<proteinExistence type="predicted"/>
<comment type="caution">
    <text evidence="2">The sequence shown here is derived from an EMBL/GenBank/DDBJ whole genome shotgun (WGS) entry which is preliminary data.</text>
</comment>
<dbReference type="RefSeq" id="WP_349642294.1">
    <property type="nucleotide sequence ID" value="NZ_CAWVOH010000003.1"/>
</dbReference>
<organism evidence="2 3">
    <name type="scientific">Eupransor demetentiae</name>
    <dbReference type="NCBI Taxonomy" id="3109584"/>
    <lineage>
        <taxon>Bacteria</taxon>
        <taxon>Bacillati</taxon>
        <taxon>Bacillota</taxon>
        <taxon>Bacilli</taxon>
        <taxon>Lactobacillales</taxon>
        <taxon>Lactobacillaceae</taxon>
        <taxon>Eupransor</taxon>
    </lineage>
</organism>
<evidence type="ECO:0000256" key="1">
    <source>
        <dbReference type="SAM" id="MobiDB-lite"/>
    </source>
</evidence>
<gene>
    <name evidence="2" type="ORF">R54876_GBNLAHCA_01321</name>
</gene>
<reference evidence="2 3" key="1">
    <citation type="submission" date="2024-01" db="EMBL/GenBank/DDBJ databases">
        <authorList>
            <person name="Botero Cardona J."/>
        </authorList>
    </citation>
    <scope>NUCLEOTIDE SEQUENCE [LARGE SCALE GENOMIC DNA]</scope>
    <source>
        <strain evidence="2 3">LMG 33000</strain>
    </source>
</reference>
<evidence type="ECO:0000313" key="2">
    <source>
        <dbReference type="EMBL" id="CAK8054746.1"/>
    </source>
</evidence>
<feature type="region of interest" description="Disordered" evidence="1">
    <location>
        <begin position="1"/>
        <end position="31"/>
    </location>
</feature>
<sequence>MTEKKKQGRPAIYESATTAQNEANKRWAQKNKERKKYLSYRTYSRSLIKKQATLEDFNELEELIINRKAEMEVSE</sequence>
<dbReference type="EMBL" id="CAWVOH010000003">
    <property type="protein sequence ID" value="CAK8054746.1"/>
    <property type="molecule type" value="Genomic_DNA"/>
</dbReference>
<dbReference type="Proteomes" id="UP001314241">
    <property type="component" value="Unassembled WGS sequence"/>
</dbReference>
<evidence type="ECO:0008006" key="4">
    <source>
        <dbReference type="Google" id="ProtNLM"/>
    </source>
</evidence>
<name>A0ABP0ER82_9LACO</name>
<keyword evidence="3" id="KW-1185">Reference proteome</keyword>